<reference evidence="4" key="1">
    <citation type="journal article" date="2021" name="Microorganisms">
        <title>Phylogenomic Reconstruction and Metabolic Potential of the Genus Aminobacter.</title>
        <authorList>
            <person name="Artuso I."/>
            <person name="Turrini P."/>
            <person name="Pirolo M."/>
            <person name="Lugli G.A."/>
            <person name="Ventura M."/>
            <person name="Visca P."/>
        </authorList>
    </citation>
    <scope>NUCLEOTIDE SEQUENCE</scope>
    <source>
        <strain evidence="4">LMG 26462</strain>
    </source>
</reference>
<dbReference type="SUPFAM" id="SSF55811">
    <property type="entry name" value="Nudix"/>
    <property type="match status" value="1"/>
</dbReference>
<organism evidence="4 5">
    <name type="scientific">Aminobacter anthyllidis</name>
    <dbReference type="NCBI Taxonomy" id="1035067"/>
    <lineage>
        <taxon>Bacteria</taxon>
        <taxon>Pseudomonadati</taxon>
        <taxon>Pseudomonadota</taxon>
        <taxon>Alphaproteobacteria</taxon>
        <taxon>Hyphomicrobiales</taxon>
        <taxon>Phyllobacteriaceae</taxon>
        <taxon>Aminobacter</taxon>
    </lineage>
</organism>
<dbReference type="Gene3D" id="3.90.79.10">
    <property type="entry name" value="Nucleoside Triphosphate Pyrophosphohydrolase"/>
    <property type="match status" value="1"/>
</dbReference>
<gene>
    <name evidence="4" type="ORF">J1C56_10085</name>
</gene>
<evidence type="ECO:0000256" key="2">
    <source>
        <dbReference type="ARBA" id="ARBA00022801"/>
    </source>
</evidence>
<dbReference type="InterPro" id="IPR015797">
    <property type="entry name" value="NUDIX_hydrolase-like_dom_sf"/>
</dbReference>
<reference evidence="4" key="2">
    <citation type="submission" date="2021-03" db="EMBL/GenBank/DDBJ databases">
        <authorList>
            <person name="Artuso I."/>
            <person name="Turrini P."/>
            <person name="Pirolo M."/>
            <person name="Lugli G.A."/>
            <person name="Ventura M."/>
            <person name="Visca P."/>
        </authorList>
    </citation>
    <scope>NUCLEOTIDE SEQUENCE</scope>
    <source>
        <strain evidence="4">LMG 26462</strain>
    </source>
</reference>
<comment type="caution">
    <text evidence="4">The sequence shown here is derived from an EMBL/GenBank/DDBJ whole genome shotgun (WGS) entry which is preliminary data.</text>
</comment>
<protein>
    <submittedName>
        <fullName evidence="4">NUDIX domain-containing protein</fullName>
    </submittedName>
</protein>
<dbReference type="PANTHER" id="PTHR43046:SF14">
    <property type="entry name" value="MUTT_NUDIX FAMILY PROTEIN"/>
    <property type="match status" value="1"/>
</dbReference>
<evidence type="ECO:0000256" key="1">
    <source>
        <dbReference type="ARBA" id="ARBA00001946"/>
    </source>
</evidence>
<keyword evidence="5" id="KW-1185">Reference proteome</keyword>
<dbReference type="Pfam" id="PF00293">
    <property type="entry name" value="NUDIX"/>
    <property type="match status" value="1"/>
</dbReference>
<sequence>MKSVSIPGANGSIHGACPQGVEASLSNRVELTARALIRNERGSILLVRSKNSADCLWQMPGRQIRRGENCAMSIVRCLHDDLGILAWPVSAVFINDQLDDVAGHHVLSITYAVSIISGELGVTASGQLDEARWFPVNQPPEGIAEETVSALRSRELVMFNAC</sequence>
<dbReference type="AlphaFoldDB" id="A0A9X1A9X9"/>
<evidence type="ECO:0000313" key="5">
    <source>
        <dbReference type="Proteomes" id="UP001138921"/>
    </source>
</evidence>
<dbReference type="InterPro" id="IPR000086">
    <property type="entry name" value="NUDIX_hydrolase_dom"/>
</dbReference>
<dbReference type="RefSeq" id="WP_214388581.1">
    <property type="nucleotide sequence ID" value="NZ_JAFLWW010000003.1"/>
</dbReference>
<accession>A0A9X1A9X9</accession>
<feature type="domain" description="Nudix hydrolase" evidence="3">
    <location>
        <begin position="32"/>
        <end position="140"/>
    </location>
</feature>
<name>A0A9X1A9X9_9HYPH</name>
<comment type="cofactor">
    <cofactor evidence="1">
        <name>Mg(2+)</name>
        <dbReference type="ChEBI" id="CHEBI:18420"/>
    </cofactor>
</comment>
<dbReference type="Proteomes" id="UP001138921">
    <property type="component" value="Unassembled WGS sequence"/>
</dbReference>
<proteinExistence type="predicted"/>
<dbReference type="EMBL" id="JAFLWW010000003">
    <property type="protein sequence ID" value="MBT1155939.1"/>
    <property type="molecule type" value="Genomic_DNA"/>
</dbReference>
<keyword evidence="2" id="KW-0378">Hydrolase</keyword>
<dbReference type="GO" id="GO:0016787">
    <property type="term" value="F:hydrolase activity"/>
    <property type="evidence" value="ECO:0007669"/>
    <property type="project" value="UniProtKB-KW"/>
</dbReference>
<evidence type="ECO:0000259" key="3">
    <source>
        <dbReference type="Pfam" id="PF00293"/>
    </source>
</evidence>
<dbReference type="PANTHER" id="PTHR43046">
    <property type="entry name" value="GDP-MANNOSE MANNOSYL HYDROLASE"/>
    <property type="match status" value="1"/>
</dbReference>
<evidence type="ECO:0000313" key="4">
    <source>
        <dbReference type="EMBL" id="MBT1155939.1"/>
    </source>
</evidence>